<dbReference type="PANTHER" id="PTHR34180:SF1">
    <property type="entry name" value="BETA-ALANYL-DOPAMINE_CARCININE HYDROLASE"/>
    <property type="match status" value="1"/>
</dbReference>
<dbReference type="Gene3D" id="1.10.10.2120">
    <property type="match status" value="1"/>
</dbReference>
<reference evidence="3 4" key="1">
    <citation type="submission" date="2017-05" db="EMBL/GenBank/DDBJ databases">
        <title>The draft genome sequence of Idiomarina salinarum WNB302.</title>
        <authorList>
            <person name="Sun Y."/>
            <person name="Chen B."/>
            <person name="Du Z."/>
        </authorList>
    </citation>
    <scope>NUCLEOTIDE SEQUENCE [LARGE SCALE GENOMIC DNA]</scope>
    <source>
        <strain evidence="3 4">WNB302</strain>
    </source>
</reference>
<sequence>MKLLIKLFMALLVLTSCSQEPIIRELKVVHFDGSGYELGFKHGTALKQEIGQVVQAWKKNVENQLDKNADIVLKEFFDYANFDQSIKQWTPELYEEIRGIAEGSGQNLNDIFVLNLLDEFWVYIDNQNNHHCSGIGVPSRNGNPGYLSQNMDLENYIDGFQVLMRLSRADDSPEQLILTHPGLIALNGLNEEGIGVCVNTIMQLNASPSGLPVAFVVRKIINSNNKEEVLKFIQDVNHASGQNYILGIKGEVFDFEASSNKVVQYNPSNKNGTVYHTNHPLVNDDVKPWYDMYNPSLPEDSKPSTFNSLYRFKAVEKRIANRGELTESALIETLKSKDNKNNPVCRANNKNGYGFTFASVVMEMSDNPYMKLTVGPPDESEFLRFNFSDMN</sequence>
<dbReference type="Proteomes" id="UP000216840">
    <property type="component" value="Unassembled WGS sequence"/>
</dbReference>
<protein>
    <recommendedName>
        <fullName evidence="2">Peptidase C45 hydrolase domain-containing protein</fullName>
    </recommendedName>
</protein>
<feature type="domain" description="Peptidase C45 hydrolase" evidence="2">
    <location>
        <begin position="187"/>
        <end position="375"/>
    </location>
</feature>
<gene>
    <name evidence="3" type="ORF">CA834_10210</name>
</gene>
<keyword evidence="1" id="KW-0732">Signal</keyword>
<evidence type="ECO:0000313" key="3">
    <source>
        <dbReference type="EMBL" id="OZV68015.1"/>
    </source>
</evidence>
<dbReference type="Pfam" id="PF03417">
    <property type="entry name" value="AAT"/>
    <property type="match status" value="1"/>
</dbReference>
<dbReference type="Gene3D" id="3.60.60.10">
    <property type="entry name" value="Penicillin V Acylase, Chain A"/>
    <property type="match status" value="1"/>
</dbReference>
<dbReference type="AlphaFoldDB" id="A0A265URT0"/>
<dbReference type="InterPro" id="IPR047794">
    <property type="entry name" value="C45_proenzyme-like"/>
</dbReference>
<comment type="caution">
    <text evidence="3">The sequence shown here is derived from an EMBL/GenBank/DDBJ whole genome shotgun (WGS) entry which is preliminary data.</text>
</comment>
<dbReference type="NCBIfam" id="NF040521">
    <property type="entry name" value="C45_proenzyme"/>
    <property type="match status" value="1"/>
</dbReference>
<dbReference type="RefSeq" id="WP_094968604.1">
    <property type="nucleotide sequence ID" value="NZ_NGJN01000005.1"/>
</dbReference>
<dbReference type="PANTHER" id="PTHR34180">
    <property type="entry name" value="PEPTIDASE C45"/>
    <property type="match status" value="1"/>
</dbReference>
<accession>A0A265URT0</accession>
<evidence type="ECO:0000259" key="2">
    <source>
        <dbReference type="Pfam" id="PF03417"/>
    </source>
</evidence>
<keyword evidence="4" id="KW-1185">Reference proteome</keyword>
<dbReference type="OrthoDB" id="8109453at2"/>
<organism evidence="3 4">
    <name type="scientific">Winogradskyella aurantia</name>
    <dbReference type="NCBI Taxonomy" id="1915063"/>
    <lineage>
        <taxon>Bacteria</taxon>
        <taxon>Pseudomonadati</taxon>
        <taxon>Bacteroidota</taxon>
        <taxon>Flavobacteriia</taxon>
        <taxon>Flavobacteriales</taxon>
        <taxon>Flavobacteriaceae</taxon>
        <taxon>Winogradskyella</taxon>
    </lineage>
</organism>
<feature type="chain" id="PRO_5012334120" description="Peptidase C45 hydrolase domain-containing protein" evidence="1">
    <location>
        <begin position="19"/>
        <end position="391"/>
    </location>
</feature>
<name>A0A265URT0_9FLAO</name>
<dbReference type="InterPro" id="IPR047801">
    <property type="entry name" value="Peptidase_C45"/>
</dbReference>
<dbReference type="EMBL" id="NGJN01000005">
    <property type="protein sequence ID" value="OZV68015.1"/>
    <property type="molecule type" value="Genomic_DNA"/>
</dbReference>
<evidence type="ECO:0000313" key="4">
    <source>
        <dbReference type="Proteomes" id="UP000216840"/>
    </source>
</evidence>
<proteinExistence type="predicted"/>
<evidence type="ECO:0000256" key="1">
    <source>
        <dbReference type="SAM" id="SignalP"/>
    </source>
</evidence>
<dbReference type="PROSITE" id="PS51257">
    <property type="entry name" value="PROKAR_LIPOPROTEIN"/>
    <property type="match status" value="1"/>
</dbReference>
<dbReference type="InterPro" id="IPR005079">
    <property type="entry name" value="Peptidase_C45_hydrolase"/>
</dbReference>
<feature type="signal peptide" evidence="1">
    <location>
        <begin position="1"/>
        <end position="18"/>
    </location>
</feature>